<evidence type="ECO:0000313" key="2">
    <source>
        <dbReference type="EMBL" id="GIY41255.1"/>
    </source>
</evidence>
<keyword evidence="1" id="KW-0812">Transmembrane</keyword>
<keyword evidence="1" id="KW-0472">Membrane</keyword>
<feature type="transmembrane region" description="Helical" evidence="1">
    <location>
        <begin position="108"/>
        <end position="127"/>
    </location>
</feature>
<reference evidence="2 3" key="1">
    <citation type="submission" date="2021-06" db="EMBL/GenBank/DDBJ databases">
        <title>Caerostris extrusa draft genome.</title>
        <authorList>
            <person name="Kono N."/>
            <person name="Arakawa K."/>
        </authorList>
    </citation>
    <scope>NUCLEOTIDE SEQUENCE [LARGE SCALE GENOMIC DNA]</scope>
</reference>
<organism evidence="2 3">
    <name type="scientific">Caerostris extrusa</name>
    <name type="common">Bark spider</name>
    <name type="synonym">Caerostris bankana</name>
    <dbReference type="NCBI Taxonomy" id="172846"/>
    <lineage>
        <taxon>Eukaryota</taxon>
        <taxon>Metazoa</taxon>
        <taxon>Ecdysozoa</taxon>
        <taxon>Arthropoda</taxon>
        <taxon>Chelicerata</taxon>
        <taxon>Arachnida</taxon>
        <taxon>Araneae</taxon>
        <taxon>Araneomorphae</taxon>
        <taxon>Entelegynae</taxon>
        <taxon>Araneoidea</taxon>
        <taxon>Araneidae</taxon>
        <taxon>Caerostris</taxon>
    </lineage>
</organism>
<gene>
    <name evidence="2" type="ORF">CEXT_589181</name>
</gene>
<evidence type="ECO:0000256" key="1">
    <source>
        <dbReference type="SAM" id="Phobius"/>
    </source>
</evidence>
<dbReference type="EMBL" id="BPLR01010701">
    <property type="protein sequence ID" value="GIY41255.1"/>
    <property type="molecule type" value="Genomic_DNA"/>
</dbReference>
<proteinExistence type="predicted"/>
<keyword evidence="1" id="KW-1133">Transmembrane helix</keyword>
<name>A0AAV4T932_CAEEX</name>
<evidence type="ECO:0000313" key="3">
    <source>
        <dbReference type="Proteomes" id="UP001054945"/>
    </source>
</evidence>
<keyword evidence="3" id="KW-1185">Reference proteome</keyword>
<sequence>MRLWIVRNHRGDLDLWCPCPDGRAKDGLRLQLRCTKIIIVFGLFEGLRGFGGCQKGRVSNVRTVRCAQLPTESKLDNAIVDSALAGAIWICARPTAAQKDGLRLQLRCTAMIIVFGLFKGLRGLWWLPKGRVSKR</sequence>
<accession>A0AAV4T932</accession>
<comment type="caution">
    <text evidence="2">The sequence shown here is derived from an EMBL/GenBank/DDBJ whole genome shotgun (WGS) entry which is preliminary data.</text>
</comment>
<dbReference type="Proteomes" id="UP001054945">
    <property type="component" value="Unassembled WGS sequence"/>
</dbReference>
<protein>
    <submittedName>
        <fullName evidence="2">Uncharacterized protein</fullName>
    </submittedName>
</protein>
<dbReference type="AlphaFoldDB" id="A0AAV4T932"/>